<evidence type="ECO:0000313" key="3">
    <source>
        <dbReference type="Proteomes" id="UP000035661"/>
    </source>
</evidence>
<reference evidence="2 3" key="1">
    <citation type="journal article" date="2015" name="Genome Biol. Evol.">
        <title>Found and Lost: The Fates of Horizontally Acquired Genes in Arthropod-Symbiotic Spiroplasma.</title>
        <authorList>
            <person name="Lo W.S."/>
            <person name="Gasparich G.E."/>
            <person name="Kuo C.H."/>
        </authorList>
    </citation>
    <scope>NUCLEOTIDE SEQUENCE [LARGE SCALE GENOMIC DNA]</scope>
    <source>
        <strain evidence="3">TDA-040725-5</strain>
    </source>
</reference>
<keyword evidence="3" id="KW-1185">Reference proteome</keyword>
<dbReference type="Gene3D" id="3.40.1400.10">
    <property type="entry name" value="Sugar-phosphate isomerase, RpiB/LacA/LacB"/>
    <property type="match status" value="1"/>
</dbReference>
<dbReference type="PATRIC" id="fig|743698.3.peg.57"/>
<dbReference type="SUPFAM" id="SSF89623">
    <property type="entry name" value="Ribose/Galactose isomerase RpiB/AlsB"/>
    <property type="match status" value="1"/>
</dbReference>
<name>A0A0H3XGQ5_9MOLU</name>
<dbReference type="RefSeq" id="WP_047790944.1">
    <property type="nucleotide sequence ID" value="NZ_CP011856.1"/>
</dbReference>
<dbReference type="GO" id="GO:0019316">
    <property type="term" value="P:D-allose catabolic process"/>
    <property type="evidence" value="ECO:0007669"/>
    <property type="project" value="TreeGrafter"/>
</dbReference>
<dbReference type="PANTHER" id="PTHR30345:SF5">
    <property type="entry name" value="GALACTOSE-6-PHOSPHATE ISOMERASE SUBUNIT LACA"/>
    <property type="match status" value="1"/>
</dbReference>
<dbReference type="Proteomes" id="UP000035661">
    <property type="component" value="Chromosome"/>
</dbReference>
<dbReference type="EMBL" id="CP011856">
    <property type="protein sequence ID" value="AKM53658.1"/>
    <property type="molecule type" value="Genomic_DNA"/>
</dbReference>
<dbReference type="NCBIfam" id="TIGR00689">
    <property type="entry name" value="rpiB_lacA_lacB"/>
    <property type="match status" value="1"/>
</dbReference>
<dbReference type="PANTHER" id="PTHR30345">
    <property type="entry name" value="RIBOSE-5-PHOSPHATE ISOMERASE B"/>
    <property type="match status" value="1"/>
</dbReference>
<proteinExistence type="inferred from homology"/>
<dbReference type="STRING" id="315358.SERIO_v1c00560"/>
<dbReference type="PIRSF" id="PIRSF005384">
    <property type="entry name" value="RpiB_LacA_B"/>
    <property type="match status" value="1"/>
</dbReference>
<organism evidence="2 3">
    <name type="scientific">Spiroplasma eriocheiris</name>
    <dbReference type="NCBI Taxonomy" id="315358"/>
    <lineage>
        <taxon>Bacteria</taxon>
        <taxon>Bacillati</taxon>
        <taxon>Mycoplasmatota</taxon>
        <taxon>Mollicutes</taxon>
        <taxon>Entomoplasmatales</taxon>
        <taxon>Spiroplasmataceae</taxon>
        <taxon>Spiroplasma</taxon>
    </lineage>
</organism>
<reference evidence="3" key="2">
    <citation type="submission" date="2015-06" db="EMBL/GenBank/DDBJ databases">
        <title>Complete genome sequence of Spiroplasma eriocheiris TDA-040725-5 (DSM 21848).</title>
        <authorList>
            <person name="Lo W.-S."/>
            <person name="Kuo C.-H."/>
        </authorList>
    </citation>
    <scope>NUCLEOTIDE SEQUENCE [LARGE SCALE GENOMIC DNA]</scope>
    <source>
        <strain evidence="3">TDA-040725-5</strain>
    </source>
</reference>
<dbReference type="AlphaFoldDB" id="A0A0H3XGQ5"/>
<accession>A0A0H3XGQ5</accession>
<dbReference type="KEGG" id="seri:SERIO_v1c00560"/>
<gene>
    <name evidence="2" type="primary">lacA</name>
    <name evidence="2" type="ORF">SERIO_v1c00560</name>
</gene>
<dbReference type="InterPro" id="IPR036569">
    <property type="entry name" value="RpiB_LacA_LacB_sf"/>
</dbReference>
<evidence type="ECO:0000256" key="1">
    <source>
        <dbReference type="ARBA" id="ARBA00008754"/>
    </source>
</evidence>
<dbReference type="GO" id="GO:0009052">
    <property type="term" value="P:pentose-phosphate shunt, non-oxidative branch"/>
    <property type="evidence" value="ECO:0007669"/>
    <property type="project" value="TreeGrafter"/>
</dbReference>
<dbReference type="GO" id="GO:0004751">
    <property type="term" value="F:ribose-5-phosphate isomerase activity"/>
    <property type="evidence" value="ECO:0007669"/>
    <property type="project" value="TreeGrafter"/>
</dbReference>
<dbReference type="Pfam" id="PF02502">
    <property type="entry name" value="LacAB_rpiB"/>
    <property type="match status" value="1"/>
</dbReference>
<comment type="similarity">
    <text evidence="1">Belongs to the LacAB/RpiB family.</text>
</comment>
<keyword evidence="2" id="KW-0413">Isomerase</keyword>
<protein>
    <submittedName>
        <fullName evidence="2">Galactose-6-phosphate isomerase</fullName>
    </submittedName>
</protein>
<dbReference type="InterPro" id="IPR003500">
    <property type="entry name" value="RpiB_LacA_LacB"/>
</dbReference>
<sequence>MKIAIGTNKFLGHLEMIKDLLTDLQYEIIDVNNKVPKDIFDASFEVAKLVNDHQADRGIIIDEFGNGGFMVAAKFKNNIVAQLSDEHSAHMTREHNNANIITLGAELTGDEALKAIVTRYFATEFAGGRHLVRTDMLGELLKEEQ</sequence>
<evidence type="ECO:0000313" key="2">
    <source>
        <dbReference type="EMBL" id="AKM53658.1"/>
    </source>
</evidence>